<feature type="transmembrane region" description="Helical" evidence="7">
    <location>
        <begin position="20"/>
        <end position="41"/>
    </location>
</feature>
<dbReference type="PANTHER" id="PTHR38766:SF1">
    <property type="entry name" value="FLAGELLAR PROTEIN FLIO"/>
    <property type="match status" value="1"/>
</dbReference>
<evidence type="ECO:0000313" key="8">
    <source>
        <dbReference type="EMBL" id="MBB5016719.1"/>
    </source>
</evidence>
<keyword evidence="8" id="KW-0969">Cilium</keyword>
<dbReference type="InterPro" id="IPR052205">
    <property type="entry name" value="FliO/MopB"/>
</dbReference>
<dbReference type="EMBL" id="JACHHX010000031">
    <property type="protein sequence ID" value="MBB5016719.1"/>
    <property type="molecule type" value="Genomic_DNA"/>
</dbReference>
<proteinExistence type="inferred from homology"/>
<keyword evidence="3 7" id="KW-1133">Transmembrane helix</keyword>
<dbReference type="NCBIfam" id="TIGR03500">
    <property type="entry name" value="FliO_TIGR"/>
    <property type="match status" value="1"/>
</dbReference>
<dbReference type="GO" id="GO:0009425">
    <property type="term" value="C:bacterial-type flagellum basal body"/>
    <property type="evidence" value="ECO:0007669"/>
    <property type="project" value="UniProtKB-SubCell"/>
</dbReference>
<dbReference type="GO" id="GO:0044781">
    <property type="term" value="P:bacterial-type flagellum organization"/>
    <property type="evidence" value="ECO:0007669"/>
    <property type="project" value="UniProtKB-UniRule"/>
</dbReference>
<evidence type="ECO:0000256" key="3">
    <source>
        <dbReference type="ARBA" id="ARBA00022989"/>
    </source>
</evidence>
<keyword evidence="9" id="KW-1185">Reference proteome</keyword>
<keyword evidence="1 7" id="KW-1003">Cell membrane</keyword>
<organism evidence="8 9">
    <name type="scientific">Rehaibacterium terrae</name>
    <dbReference type="NCBI Taxonomy" id="1341696"/>
    <lineage>
        <taxon>Bacteria</taxon>
        <taxon>Pseudomonadati</taxon>
        <taxon>Pseudomonadota</taxon>
        <taxon>Gammaproteobacteria</taxon>
        <taxon>Lysobacterales</taxon>
        <taxon>Lysobacteraceae</taxon>
        <taxon>Rehaibacterium</taxon>
    </lineage>
</organism>
<keyword evidence="4 7" id="KW-0472">Membrane</keyword>
<keyword evidence="5 7" id="KW-0975">Bacterial flagellum</keyword>
<keyword evidence="8" id="KW-0966">Cell projection</keyword>
<dbReference type="PANTHER" id="PTHR38766">
    <property type="entry name" value="FLAGELLAR PROTEIN FLIO"/>
    <property type="match status" value="1"/>
</dbReference>
<dbReference type="RefSeq" id="WP_183949380.1">
    <property type="nucleotide sequence ID" value="NZ_JACHHX010000031.1"/>
</dbReference>
<evidence type="ECO:0000313" key="9">
    <source>
        <dbReference type="Proteomes" id="UP000519004"/>
    </source>
</evidence>
<evidence type="ECO:0000256" key="1">
    <source>
        <dbReference type="ARBA" id="ARBA00022475"/>
    </source>
</evidence>
<evidence type="ECO:0000256" key="7">
    <source>
        <dbReference type="RuleBase" id="RU362064"/>
    </source>
</evidence>
<keyword evidence="8" id="KW-0282">Flagellum</keyword>
<sequence>MSAVASAAPAAAPFSTASTLGGTVMALLIVVAVILALGWLLRRLPGATVRGHGPLRVVAALPVGVKERVLLVAVGERQLLIGVTAQQITLLQTLDTPLPVEAAPESFAALLGKRLGQGGGR</sequence>
<dbReference type="AlphaFoldDB" id="A0A7W7Y252"/>
<evidence type="ECO:0000256" key="6">
    <source>
        <dbReference type="ARBA" id="ARBA00037937"/>
    </source>
</evidence>
<accession>A0A7W7Y252</accession>
<comment type="subcellular location">
    <subcellularLocation>
        <location evidence="7">Cell membrane</location>
    </subcellularLocation>
    <subcellularLocation>
        <location evidence="7">Bacterial flagellum basal body</location>
    </subcellularLocation>
</comment>
<reference evidence="8 9" key="1">
    <citation type="submission" date="2020-08" db="EMBL/GenBank/DDBJ databases">
        <title>Genomic Encyclopedia of Type Strains, Phase IV (KMG-IV): sequencing the most valuable type-strain genomes for metagenomic binning, comparative biology and taxonomic classification.</title>
        <authorList>
            <person name="Goeker M."/>
        </authorList>
    </citation>
    <scope>NUCLEOTIDE SEQUENCE [LARGE SCALE GENOMIC DNA]</scope>
    <source>
        <strain evidence="8 9">DSM 25897</strain>
    </source>
</reference>
<dbReference type="InterPro" id="IPR022781">
    <property type="entry name" value="Flagellar_biosynth_FliO"/>
</dbReference>
<dbReference type="Proteomes" id="UP000519004">
    <property type="component" value="Unassembled WGS sequence"/>
</dbReference>
<evidence type="ECO:0000256" key="5">
    <source>
        <dbReference type="ARBA" id="ARBA00023143"/>
    </source>
</evidence>
<protein>
    <recommendedName>
        <fullName evidence="7">Flagellar protein</fullName>
    </recommendedName>
</protein>
<evidence type="ECO:0000256" key="4">
    <source>
        <dbReference type="ARBA" id="ARBA00023136"/>
    </source>
</evidence>
<evidence type="ECO:0000256" key="2">
    <source>
        <dbReference type="ARBA" id="ARBA00022692"/>
    </source>
</evidence>
<name>A0A7W7Y252_9GAMM</name>
<comment type="similarity">
    <text evidence="6 7">Belongs to the FliO/MopB family.</text>
</comment>
<dbReference type="Pfam" id="PF04347">
    <property type="entry name" value="FliO"/>
    <property type="match status" value="1"/>
</dbReference>
<keyword evidence="2 7" id="KW-0812">Transmembrane</keyword>
<gene>
    <name evidence="8" type="ORF">HNQ58_002642</name>
</gene>
<dbReference type="GO" id="GO:0005886">
    <property type="term" value="C:plasma membrane"/>
    <property type="evidence" value="ECO:0007669"/>
    <property type="project" value="UniProtKB-SubCell"/>
</dbReference>
<comment type="caution">
    <text evidence="8">The sequence shown here is derived from an EMBL/GenBank/DDBJ whole genome shotgun (WGS) entry which is preliminary data.</text>
</comment>